<protein>
    <recommendedName>
        <fullName evidence="1">ABM domain-containing protein</fullName>
    </recommendedName>
</protein>
<dbReference type="InterPro" id="IPR052936">
    <property type="entry name" value="Jasmonate_Hydroxylase-like"/>
</dbReference>
<dbReference type="Gene3D" id="3.30.70.100">
    <property type="match status" value="1"/>
</dbReference>
<dbReference type="InterPro" id="IPR007138">
    <property type="entry name" value="ABM_dom"/>
</dbReference>
<reference evidence="2 3" key="1">
    <citation type="submission" date="2019-02" db="EMBL/GenBank/DDBJ databases">
        <title>Deep-cultivation of Planctomycetes and their phenomic and genomic characterization uncovers novel biology.</title>
        <authorList>
            <person name="Wiegand S."/>
            <person name="Jogler M."/>
            <person name="Boedeker C."/>
            <person name="Pinto D."/>
            <person name="Vollmers J."/>
            <person name="Rivas-Marin E."/>
            <person name="Kohn T."/>
            <person name="Peeters S.H."/>
            <person name="Heuer A."/>
            <person name="Rast P."/>
            <person name="Oberbeckmann S."/>
            <person name="Bunk B."/>
            <person name="Jeske O."/>
            <person name="Meyerdierks A."/>
            <person name="Storesund J.E."/>
            <person name="Kallscheuer N."/>
            <person name="Luecker S."/>
            <person name="Lage O.M."/>
            <person name="Pohl T."/>
            <person name="Merkel B.J."/>
            <person name="Hornburger P."/>
            <person name="Mueller R.-W."/>
            <person name="Bruemmer F."/>
            <person name="Labrenz M."/>
            <person name="Spormann A.M."/>
            <person name="Op den Camp H."/>
            <person name="Overmann J."/>
            <person name="Amann R."/>
            <person name="Jetten M.S.M."/>
            <person name="Mascher T."/>
            <person name="Medema M.H."/>
            <person name="Devos D.P."/>
            <person name="Kaster A.-K."/>
            <person name="Ovreas L."/>
            <person name="Rohde M."/>
            <person name="Galperin M.Y."/>
            <person name="Jogler C."/>
        </authorList>
    </citation>
    <scope>NUCLEOTIDE SEQUENCE [LARGE SCALE GENOMIC DNA]</scope>
    <source>
        <strain evidence="2 3">KS4</strain>
    </source>
</reference>
<keyword evidence="3" id="KW-1185">Reference proteome</keyword>
<dbReference type="RefSeq" id="WP_145081249.1">
    <property type="nucleotide sequence ID" value="NZ_CP036425.1"/>
</dbReference>
<dbReference type="AlphaFoldDB" id="A0A517YZJ3"/>
<sequence length="132" mass="15587">MHITQQLPYYAVIFTSMRTTSVENGYQQANRRLTELAKKQPGFVGIETVRQENGFGITISYWRDKQSIRAWREHTEHWIAQQMGKSKWYDWYRVQVCKVERSYVDGKKIPSEFLDTKNTESTDQRMVSGLEG</sequence>
<name>A0A517YZJ3_9BACT</name>
<gene>
    <name evidence="2" type="ORF">KS4_37020</name>
</gene>
<evidence type="ECO:0000313" key="2">
    <source>
        <dbReference type="EMBL" id="QDU35619.1"/>
    </source>
</evidence>
<organism evidence="2 3">
    <name type="scientific">Poriferisphaera corsica</name>
    <dbReference type="NCBI Taxonomy" id="2528020"/>
    <lineage>
        <taxon>Bacteria</taxon>
        <taxon>Pseudomonadati</taxon>
        <taxon>Planctomycetota</taxon>
        <taxon>Phycisphaerae</taxon>
        <taxon>Phycisphaerales</taxon>
        <taxon>Phycisphaeraceae</taxon>
        <taxon>Poriferisphaera</taxon>
    </lineage>
</organism>
<dbReference type="Proteomes" id="UP000317369">
    <property type="component" value="Chromosome"/>
</dbReference>
<feature type="domain" description="ABM" evidence="1">
    <location>
        <begin position="27"/>
        <end position="77"/>
    </location>
</feature>
<dbReference type="PANTHER" id="PTHR37811">
    <property type="entry name" value="BLL5343 PROTEIN"/>
    <property type="match status" value="1"/>
</dbReference>
<dbReference type="SUPFAM" id="SSF54909">
    <property type="entry name" value="Dimeric alpha+beta barrel"/>
    <property type="match status" value="1"/>
</dbReference>
<evidence type="ECO:0000259" key="1">
    <source>
        <dbReference type="Pfam" id="PF03992"/>
    </source>
</evidence>
<dbReference type="KEGG" id="pcor:KS4_37020"/>
<accession>A0A517YZJ3</accession>
<dbReference type="Pfam" id="PF03992">
    <property type="entry name" value="ABM"/>
    <property type="match status" value="1"/>
</dbReference>
<dbReference type="OrthoDB" id="9798439at2"/>
<dbReference type="InterPro" id="IPR011008">
    <property type="entry name" value="Dimeric_a/b-barrel"/>
</dbReference>
<dbReference type="EMBL" id="CP036425">
    <property type="protein sequence ID" value="QDU35619.1"/>
    <property type="molecule type" value="Genomic_DNA"/>
</dbReference>
<dbReference type="PANTHER" id="PTHR37811:SF2">
    <property type="entry name" value="ABM DOMAIN-CONTAINING PROTEIN"/>
    <property type="match status" value="1"/>
</dbReference>
<evidence type="ECO:0000313" key="3">
    <source>
        <dbReference type="Proteomes" id="UP000317369"/>
    </source>
</evidence>
<proteinExistence type="predicted"/>